<dbReference type="EMBL" id="CAUYUJ010004003">
    <property type="protein sequence ID" value="CAK0807773.1"/>
    <property type="molecule type" value="Genomic_DNA"/>
</dbReference>
<accession>A0ABN9QRN8</accession>
<comment type="caution">
    <text evidence="3">The sequence shown here is derived from an EMBL/GenBank/DDBJ whole genome shotgun (WGS) entry which is preliminary data.</text>
</comment>
<dbReference type="InterPro" id="IPR002048">
    <property type="entry name" value="EF_hand_dom"/>
</dbReference>
<dbReference type="InterPro" id="IPR011992">
    <property type="entry name" value="EF-hand-dom_pair"/>
</dbReference>
<dbReference type="SMART" id="SM00054">
    <property type="entry name" value="EFh"/>
    <property type="match status" value="2"/>
</dbReference>
<gene>
    <name evidence="3" type="ORF">PCOR1329_LOCUS13551</name>
</gene>
<evidence type="ECO:0000259" key="2">
    <source>
        <dbReference type="PROSITE" id="PS50222"/>
    </source>
</evidence>
<evidence type="ECO:0000256" key="1">
    <source>
        <dbReference type="ARBA" id="ARBA00022837"/>
    </source>
</evidence>
<protein>
    <recommendedName>
        <fullName evidence="2">EF-hand domain-containing protein</fullName>
    </recommendedName>
</protein>
<name>A0ABN9QRN8_9DINO</name>
<evidence type="ECO:0000313" key="4">
    <source>
        <dbReference type="Proteomes" id="UP001189429"/>
    </source>
</evidence>
<dbReference type="Proteomes" id="UP001189429">
    <property type="component" value="Unassembled WGS sequence"/>
</dbReference>
<keyword evidence="1" id="KW-0106">Calcium</keyword>
<sequence>MIRQRERMVRTHAEKMERLFQAADGSGDGLVDVEEFQATMREPDVQTWLASMDLDVEDAAVVFQLVDSDGDGRLTADELVAGVSRLMGDARNLDLLVLMREQREIMHLIQDEVIPQLGVIRGSPVAAKRSAVSQMGQTRLAGIGGRLMKSRARSSTALR</sequence>
<organism evidence="3 4">
    <name type="scientific">Prorocentrum cordatum</name>
    <dbReference type="NCBI Taxonomy" id="2364126"/>
    <lineage>
        <taxon>Eukaryota</taxon>
        <taxon>Sar</taxon>
        <taxon>Alveolata</taxon>
        <taxon>Dinophyceae</taxon>
        <taxon>Prorocentrales</taxon>
        <taxon>Prorocentraceae</taxon>
        <taxon>Prorocentrum</taxon>
    </lineage>
</organism>
<proteinExistence type="predicted"/>
<feature type="domain" description="EF-hand" evidence="2">
    <location>
        <begin position="54"/>
        <end position="89"/>
    </location>
</feature>
<dbReference type="Pfam" id="PF13499">
    <property type="entry name" value="EF-hand_7"/>
    <property type="match status" value="1"/>
</dbReference>
<dbReference type="Gene3D" id="1.10.238.10">
    <property type="entry name" value="EF-hand"/>
    <property type="match status" value="1"/>
</dbReference>
<evidence type="ECO:0000313" key="3">
    <source>
        <dbReference type="EMBL" id="CAK0807773.1"/>
    </source>
</evidence>
<dbReference type="PROSITE" id="PS50222">
    <property type="entry name" value="EF_HAND_2"/>
    <property type="match status" value="2"/>
</dbReference>
<dbReference type="PROSITE" id="PS00018">
    <property type="entry name" value="EF_HAND_1"/>
    <property type="match status" value="2"/>
</dbReference>
<keyword evidence="4" id="KW-1185">Reference proteome</keyword>
<dbReference type="InterPro" id="IPR018247">
    <property type="entry name" value="EF_Hand_1_Ca_BS"/>
</dbReference>
<dbReference type="SUPFAM" id="SSF47473">
    <property type="entry name" value="EF-hand"/>
    <property type="match status" value="1"/>
</dbReference>
<feature type="domain" description="EF-hand" evidence="2">
    <location>
        <begin position="11"/>
        <end position="46"/>
    </location>
</feature>
<reference evidence="3" key="1">
    <citation type="submission" date="2023-10" db="EMBL/GenBank/DDBJ databases">
        <authorList>
            <person name="Chen Y."/>
            <person name="Shah S."/>
            <person name="Dougan E. K."/>
            <person name="Thang M."/>
            <person name="Chan C."/>
        </authorList>
    </citation>
    <scope>NUCLEOTIDE SEQUENCE [LARGE SCALE GENOMIC DNA]</scope>
</reference>